<evidence type="ECO:0000313" key="1">
    <source>
        <dbReference type="EMBL" id="JAH92941.1"/>
    </source>
</evidence>
<reference evidence="1" key="2">
    <citation type="journal article" date="2015" name="Fish Shellfish Immunol.">
        <title>Early steps in the European eel (Anguilla anguilla)-Vibrio vulnificus interaction in the gills: Role of the RtxA13 toxin.</title>
        <authorList>
            <person name="Callol A."/>
            <person name="Pajuelo D."/>
            <person name="Ebbesson L."/>
            <person name="Teles M."/>
            <person name="MacKenzie S."/>
            <person name="Amaro C."/>
        </authorList>
    </citation>
    <scope>NUCLEOTIDE SEQUENCE</scope>
</reference>
<organism evidence="1">
    <name type="scientific">Anguilla anguilla</name>
    <name type="common">European freshwater eel</name>
    <name type="synonym">Muraena anguilla</name>
    <dbReference type="NCBI Taxonomy" id="7936"/>
    <lineage>
        <taxon>Eukaryota</taxon>
        <taxon>Metazoa</taxon>
        <taxon>Chordata</taxon>
        <taxon>Craniata</taxon>
        <taxon>Vertebrata</taxon>
        <taxon>Euteleostomi</taxon>
        <taxon>Actinopterygii</taxon>
        <taxon>Neopterygii</taxon>
        <taxon>Teleostei</taxon>
        <taxon>Anguilliformes</taxon>
        <taxon>Anguillidae</taxon>
        <taxon>Anguilla</taxon>
    </lineage>
</organism>
<accession>A0A0E9WRP5</accession>
<reference evidence="1" key="1">
    <citation type="submission" date="2014-11" db="EMBL/GenBank/DDBJ databases">
        <authorList>
            <person name="Amaro Gonzalez C."/>
        </authorList>
    </citation>
    <scope>NUCLEOTIDE SEQUENCE</scope>
</reference>
<name>A0A0E9WRP5_ANGAN</name>
<dbReference type="EMBL" id="GBXM01015636">
    <property type="protein sequence ID" value="JAH92941.1"/>
    <property type="molecule type" value="Transcribed_RNA"/>
</dbReference>
<protein>
    <submittedName>
        <fullName evidence="1">Uncharacterized protein</fullName>
    </submittedName>
</protein>
<sequence>MYTNLCHHLPMLFVFQNIKRQARCKCTSQNQTGTTLLNILLLALVNHILDMNINNKINQFLHHSSHTN</sequence>
<proteinExistence type="predicted"/>
<dbReference type="AlphaFoldDB" id="A0A0E9WRP5"/>